<dbReference type="InterPro" id="IPR007995">
    <property type="entry name" value="DUF742"/>
</dbReference>
<dbReference type="PANTHER" id="PTHR36221">
    <property type="entry name" value="DUF742 DOMAIN-CONTAINING PROTEIN"/>
    <property type="match status" value="1"/>
</dbReference>
<feature type="region of interest" description="Disordered" evidence="1">
    <location>
        <begin position="1"/>
        <end position="116"/>
    </location>
</feature>
<sequence>MDSGHSRGDRRWDRGQQPGPPDEQDGRADEAWRPIRPSKRVDRGSDWLYQSDEDSGGDPADFSVSEYRERLLGGPGSELYGSHDVPHRSGSPEREHPDFSSGYHVPYAENSLSGRNEFARDFDRYDDELRRDGYDTGEWRTGDFGTGRFPPVDDGFRPSPVPRQPSGDTFGPQRIDLGGSGPVPEETPSESSGLVRPYFRTKGRTRPSQDLAIETLISTSEQGRRLDGVRVPEHKHICGLCLDTRSVAEVAALLKMPLGVVRVLVGDVAGLGLVLVHSPNTNTMVGDRPSIEFMERVLSGLRRI</sequence>
<reference evidence="2 3" key="1">
    <citation type="submission" date="2020-08" db="EMBL/GenBank/DDBJ databases">
        <title>Sequencing the genomes of 1000 actinobacteria strains.</title>
        <authorList>
            <person name="Klenk H.-P."/>
        </authorList>
    </citation>
    <scope>NUCLEOTIDE SEQUENCE [LARGE SCALE GENOMIC DNA]</scope>
    <source>
        <strain evidence="2 3">DSM 45267</strain>
    </source>
</reference>
<evidence type="ECO:0000256" key="1">
    <source>
        <dbReference type="SAM" id="MobiDB-lite"/>
    </source>
</evidence>
<evidence type="ECO:0000313" key="2">
    <source>
        <dbReference type="EMBL" id="MBB3663447.1"/>
    </source>
</evidence>
<evidence type="ECO:0000313" key="3">
    <source>
        <dbReference type="Proteomes" id="UP000564573"/>
    </source>
</evidence>
<protein>
    <recommendedName>
        <fullName evidence="4">DUF742 domain-containing protein</fullName>
    </recommendedName>
</protein>
<dbReference type="Pfam" id="PF05331">
    <property type="entry name" value="DUF742"/>
    <property type="match status" value="1"/>
</dbReference>
<evidence type="ECO:0008006" key="4">
    <source>
        <dbReference type="Google" id="ProtNLM"/>
    </source>
</evidence>
<feature type="compositionally biased region" description="Basic and acidic residues" evidence="1">
    <location>
        <begin position="24"/>
        <end position="45"/>
    </location>
</feature>
<dbReference type="EMBL" id="JACIBS010000001">
    <property type="protein sequence ID" value="MBB3663447.1"/>
    <property type="molecule type" value="Genomic_DNA"/>
</dbReference>
<keyword evidence="3" id="KW-1185">Reference proteome</keyword>
<organism evidence="2 3">
    <name type="scientific">Prauserella sediminis</name>
    <dbReference type="NCBI Taxonomy" id="577680"/>
    <lineage>
        <taxon>Bacteria</taxon>
        <taxon>Bacillati</taxon>
        <taxon>Actinomycetota</taxon>
        <taxon>Actinomycetes</taxon>
        <taxon>Pseudonocardiales</taxon>
        <taxon>Pseudonocardiaceae</taxon>
        <taxon>Prauserella</taxon>
        <taxon>Prauserella salsuginis group</taxon>
    </lineage>
</organism>
<feature type="compositionally biased region" description="Basic and acidic residues" evidence="1">
    <location>
        <begin position="129"/>
        <end position="141"/>
    </location>
</feature>
<comment type="caution">
    <text evidence="2">The sequence shown here is derived from an EMBL/GenBank/DDBJ whole genome shotgun (WGS) entry which is preliminary data.</text>
</comment>
<feature type="compositionally biased region" description="Basic and acidic residues" evidence="1">
    <location>
        <begin position="1"/>
        <end position="14"/>
    </location>
</feature>
<proteinExistence type="predicted"/>
<dbReference type="AlphaFoldDB" id="A0A839XLF6"/>
<accession>A0A839XLF6</accession>
<name>A0A839XLF6_9PSEU</name>
<gene>
    <name evidence="2" type="ORF">FB384_002351</name>
</gene>
<feature type="compositionally biased region" description="Basic and acidic residues" evidence="1">
    <location>
        <begin position="84"/>
        <end position="98"/>
    </location>
</feature>
<dbReference type="Proteomes" id="UP000564573">
    <property type="component" value="Unassembled WGS sequence"/>
</dbReference>
<feature type="region of interest" description="Disordered" evidence="1">
    <location>
        <begin position="129"/>
        <end position="195"/>
    </location>
</feature>
<dbReference type="PANTHER" id="PTHR36221:SF1">
    <property type="entry name" value="DUF742 DOMAIN-CONTAINING PROTEIN"/>
    <property type="match status" value="1"/>
</dbReference>